<evidence type="ECO:0000313" key="2">
    <source>
        <dbReference type="Proteomes" id="UP000198729"/>
    </source>
</evidence>
<evidence type="ECO:0000313" key="1">
    <source>
        <dbReference type="EMBL" id="SCZ86307.1"/>
    </source>
</evidence>
<proteinExistence type="predicted"/>
<protein>
    <submittedName>
        <fullName evidence="1">Uncharacterized protein</fullName>
    </submittedName>
</protein>
<dbReference type="EMBL" id="FMWO01000060">
    <property type="protein sequence ID" value="SCZ86307.1"/>
    <property type="molecule type" value="Genomic_DNA"/>
</dbReference>
<reference evidence="1 2" key="1">
    <citation type="submission" date="2016-10" db="EMBL/GenBank/DDBJ databases">
        <authorList>
            <person name="de Groot N.N."/>
        </authorList>
    </citation>
    <scope>NUCLEOTIDE SEQUENCE [LARGE SCALE GENOMIC DNA]</scope>
    <source>
        <strain evidence="1">1</strain>
    </source>
</reference>
<name>A0A1G5SH25_9PROT</name>
<keyword evidence="2" id="KW-1185">Reference proteome</keyword>
<gene>
    <name evidence="1" type="ORF">NSMM_510025</name>
</gene>
<accession>A0A1G5SH25</accession>
<dbReference type="AlphaFoldDB" id="A0A1G5SH25"/>
<organism evidence="1 2">
    <name type="scientific">Nitrosomonas mobilis</name>
    <dbReference type="NCBI Taxonomy" id="51642"/>
    <lineage>
        <taxon>Bacteria</taxon>
        <taxon>Pseudomonadati</taxon>
        <taxon>Pseudomonadota</taxon>
        <taxon>Betaproteobacteria</taxon>
        <taxon>Nitrosomonadales</taxon>
        <taxon>Nitrosomonadaceae</taxon>
        <taxon>Nitrosomonas</taxon>
    </lineage>
</organism>
<sequence>MVVRNSAIGTLNVLLNFMMPGGGLFSFFVDSGFPDSQPGEFSRDSSDGLAIIWLQWGVESVRVR</sequence>
<dbReference type="Proteomes" id="UP000198729">
    <property type="component" value="Unassembled WGS sequence"/>
</dbReference>